<dbReference type="InterPro" id="IPR057566">
    <property type="entry name" value="TPR_TTI1_N"/>
</dbReference>
<evidence type="ECO:0000313" key="5">
    <source>
        <dbReference type="RefSeq" id="XP_034231978.1"/>
    </source>
</evidence>
<dbReference type="FunCoup" id="A0A6P8XY10">
    <property type="interactions" value="1731"/>
</dbReference>
<dbReference type="RefSeq" id="XP_034231978.1">
    <property type="nucleotide sequence ID" value="XM_034376087.1"/>
</dbReference>
<dbReference type="Pfam" id="PF21547">
    <property type="entry name" value="TTI1"/>
    <property type="match status" value="1"/>
</dbReference>
<dbReference type="SUPFAM" id="SSF48371">
    <property type="entry name" value="ARM repeat"/>
    <property type="match status" value="1"/>
</dbReference>
<sequence>MDQISHRMAATVQHLDPLLNKMKDGCTKETAAKIKDVIVSVDTFSLQKLHPYILASILGEIVDPNLSKETKTILLDSVHDVLNRTSLQTVTIVKNILKMLMMEIFDKNSPNMIKNVPEEMKLSVMNCAFGAIKNMSNDLQEAFYVKDNVPDICQIAYTCLELAASERLRVLRVRAMEVVLVLQQVPLDGPDKRSPWERQEVADIFQFILPGACTKLMSIVCGDITQGSKVLSTAIFTVSTMIALVMEDYATSDENDTSKMMESLLQLSEESGSPDHTPDISQAQPTQKKDFKKEIESSKGRTLEVRKKMALNLMPHLTKIAEHCEHSDAKVCREVVRACTLILIRSPRSLKEGLGPLLDAVVTLSVHEDDKVRNESLSSIEQLNKFFSHQNGYDFLQLAEENFYMLLTRLPRLVQKDGGAYGASSVALLSGYVQLLRPSMRNVLSSSAHLQRLTLSLLHVLTLECSNISVGNEYSMRQLTAERCNNLNVPWMRLRFSSDFAVLSNVLQLCDIVAENSIRVFELLSSQLLDTLHSVTHFRKECILLLNILLLSACKVKNDNVYEFGTSLLESYLAPELWPAKENSKSVTTVSRIQEDIAMTCLLTEGIGACILAVGRDKAQTHLLRVLYPLLEQAGSANSCTSLAGRRALTRVAEACGFDSDLVALISNNMDYLSHCMSIRLRHLDKHMGVFDALSLVLQHSSPEIALGLYNIVLNVLQQSSDTSQSKNNEAHLRVFLTFAIGVNQWLKPSGNSSASPYLGYQNIKAEMSDGNANEDCNFPAITICETDRKWTAVERLKVYQQNLRTGVEDSENLDEVKRDATEELPEELQPHNLVEEMEDDIAMDVDSDKKEEIPELAKLLVLVLKRCLHFLPSQIVDHQFLSIKTLDVGLQALEPFTDTLLPLIHQTWAPLVGRFEANQSPLIIRTAFQLLQTMARTAKDFLLTRTIKEVFPQFCKFLRSSVSDSNLKDRASVYRFSQKYKTQLALLSGLGPLACHLTIRGKDFHGLLSVSLLYLSCCQPHPLQAAAVTLIQCLYSLDADAVWWSLVSWWTPPHLVPILKLHHSSQRHDCEENIRRLLGLPGTQTEDGREEDER</sequence>
<evidence type="ECO:0000259" key="3">
    <source>
        <dbReference type="Pfam" id="PF24181"/>
    </source>
</evidence>
<proteinExistence type="predicted"/>
<keyword evidence="4" id="KW-1185">Reference proteome</keyword>
<feature type="domain" description="TTI1 N-terminal TPR" evidence="2">
    <location>
        <begin position="13"/>
        <end position="367"/>
    </location>
</feature>
<evidence type="ECO:0000256" key="1">
    <source>
        <dbReference type="SAM" id="MobiDB-lite"/>
    </source>
</evidence>
<protein>
    <submittedName>
        <fullName evidence="5">TELO2-interacting protein 1 homolog isoform X1</fullName>
    </submittedName>
</protein>
<evidence type="ECO:0000259" key="2">
    <source>
        <dbReference type="Pfam" id="PF24173"/>
    </source>
</evidence>
<dbReference type="Pfam" id="PF24181">
    <property type="entry name" value="TPR_TTI1_C"/>
    <property type="match status" value="1"/>
</dbReference>
<dbReference type="InterPro" id="IPR049362">
    <property type="entry name" value="TTI1_rpt"/>
</dbReference>
<feature type="domain" description="TTI1 C-terminal TPR" evidence="3">
    <location>
        <begin position="801"/>
        <end position="1044"/>
    </location>
</feature>
<dbReference type="Pfam" id="PF24176">
    <property type="entry name" value="TPR_TTI1_2nd"/>
    <property type="match status" value="1"/>
</dbReference>
<dbReference type="KEGG" id="tpal:117639947"/>
<dbReference type="OrthoDB" id="49511at2759"/>
<dbReference type="Pfam" id="PF24173">
    <property type="entry name" value="TPR_TTI1_N"/>
    <property type="match status" value="1"/>
</dbReference>
<dbReference type="GeneID" id="117639947"/>
<gene>
    <name evidence="5" type="primary">LOC117639947</name>
</gene>
<dbReference type="InParanoid" id="A0A6P8XY10"/>
<dbReference type="AlphaFoldDB" id="A0A6P8XY10"/>
<feature type="compositionally biased region" description="Basic and acidic residues" evidence="1">
    <location>
        <begin position="287"/>
        <end position="299"/>
    </location>
</feature>
<dbReference type="CTD" id="9675"/>
<dbReference type="InterPro" id="IPR057567">
    <property type="entry name" value="TPR_TTI1_C"/>
</dbReference>
<dbReference type="PANTHER" id="PTHR18460">
    <property type="entry name" value="TEL2 INTERACTING PROTEIN 1 TTI1 FAMILY MEMBER"/>
    <property type="match status" value="1"/>
</dbReference>
<organism evidence="5">
    <name type="scientific">Thrips palmi</name>
    <name type="common">Melon thrips</name>
    <dbReference type="NCBI Taxonomy" id="161013"/>
    <lineage>
        <taxon>Eukaryota</taxon>
        <taxon>Metazoa</taxon>
        <taxon>Ecdysozoa</taxon>
        <taxon>Arthropoda</taxon>
        <taxon>Hexapoda</taxon>
        <taxon>Insecta</taxon>
        <taxon>Pterygota</taxon>
        <taxon>Neoptera</taxon>
        <taxon>Paraneoptera</taxon>
        <taxon>Thysanoptera</taxon>
        <taxon>Terebrantia</taxon>
        <taxon>Thripoidea</taxon>
        <taxon>Thripidae</taxon>
        <taxon>Thrips</taxon>
    </lineage>
</organism>
<accession>A0A6P8XY10</accession>
<reference evidence="5" key="1">
    <citation type="submission" date="2025-08" db="UniProtKB">
        <authorList>
            <consortium name="RefSeq"/>
        </authorList>
    </citation>
    <scope>IDENTIFICATION</scope>
    <source>
        <tissue evidence="5">Total insect</tissue>
    </source>
</reference>
<dbReference type="InterPro" id="IPR052587">
    <property type="entry name" value="TELO2-interacting_protein_1"/>
</dbReference>
<dbReference type="Proteomes" id="UP000515158">
    <property type="component" value="Unplaced"/>
</dbReference>
<dbReference type="GO" id="GO:0005737">
    <property type="term" value="C:cytoplasm"/>
    <property type="evidence" value="ECO:0007669"/>
    <property type="project" value="TreeGrafter"/>
</dbReference>
<name>A0A6P8XY10_THRPL</name>
<dbReference type="PANTHER" id="PTHR18460:SF3">
    <property type="entry name" value="TELO2-INTERACTING PROTEIN 1 HOMOLOG"/>
    <property type="match status" value="1"/>
</dbReference>
<feature type="region of interest" description="Disordered" evidence="1">
    <location>
        <begin position="267"/>
        <end position="299"/>
    </location>
</feature>
<dbReference type="InterPro" id="IPR016024">
    <property type="entry name" value="ARM-type_fold"/>
</dbReference>
<evidence type="ECO:0000313" key="4">
    <source>
        <dbReference type="Proteomes" id="UP000515158"/>
    </source>
</evidence>